<sequence>MTEDPSASTRRAWVGRVAAVIALVSVPLVSLLCCVPGFAAIGGMDSNCGADADHACMDLSQPVFTVWRG</sequence>
<name>A0A919NET6_9ACTN</name>
<gene>
    <name evidence="1" type="ORF">Asi03nite_74660</name>
</gene>
<organism evidence="1 2">
    <name type="scientific">Actinoplanes siamensis</name>
    <dbReference type="NCBI Taxonomy" id="1223317"/>
    <lineage>
        <taxon>Bacteria</taxon>
        <taxon>Bacillati</taxon>
        <taxon>Actinomycetota</taxon>
        <taxon>Actinomycetes</taxon>
        <taxon>Micromonosporales</taxon>
        <taxon>Micromonosporaceae</taxon>
        <taxon>Actinoplanes</taxon>
    </lineage>
</organism>
<accession>A0A919NET6</accession>
<dbReference type="EMBL" id="BOMW01000118">
    <property type="protein sequence ID" value="GIF09928.1"/>
    <property type="molecule type" value="Genomic_DNA"/>
</dbReference>
<protein>
    <submittedName>
        <fullName evidence="1">Uncharacterized protein</fullName>
    </submittedName>
</protein>
<dbReference type="Proteomes" id="UP000629619">
    <property type="component" value="Unassembled WGS sequence"/>
</dbReference>
<evidence type="ECO:0000313" key="2">
    <source>
        <dbReference type="Proteomes" id="UP000629619"/>
    </source>
</evidence>
<keyword evidence="2" id="KW-1185">Reference proteome</keyword>
<dbReference type="AlphaFoldDB" id="A0A919NET6"/>
<comment type="caution">
    <text evidence="1">The sequence shown here is derived from an EMBL/GenBank/DDBJ whole genome shotgun (WGS) entry which is preliminary data.</text>
</comment>
<dbReference type="RefSeq" id="WP_203685216.1">
    <property type="nucleotide sequence ID" value="NZ_BOMW01000118.1"/>
</dbReference>
<proteinExistence type="predicted"/>
<reference evidence="1" key="1">
    <citation type="submission" date="2021-01" db="EMBL/GenBank/DDBJ databases">
        <title>Whole genome shotgun sequence of Actinoplanes siamensis NBRC 109076.</title>
        <authorList>
            <person name="Komaki H."/>
            <person name="Tamura T."/>
        </authorList>
    </citation>
    <scope>NUCLEOTIDE SEQUENCE</scope>
    <source>
        <strain evidence="1">NBRC 109076</strain>
    </source>
</reference>
<evidence type="ECO:0000313" key="1">
    <source>
        <dbReference type="EMBL" id="GIF09928.1"/>
    </source>
</evidence>